<keyword evidence="2" id="KW-1185">Reference proteome</keyword>
<dbReference type="Proteomes" id="UP000467841">
    <property type="component" value="Unassembled WGS sequence"/>
</dbReference>
<dbReference type="AlphaFoldDB" id="A0A6D2IV45"/>
<comment type="caution">
    <text evidence="1">The sequence shown here is derived from an EMBL/GenBank/DDBJ whole genome shotgun (WGS) entry which is preliminary data.</text>
</comment>
<organism evidence="1 2">
    <name type="scientific">Microthlaspi erraticum</name>
    <dbReference type="NCBI Taxonomy" id="1685480"/>
    <lineage>
        <taxon>Eukaryota</taxon>
        <taxon>Viridiplantae</taxon>
        <taxon>Streptophyta</taxon>
        <taxon>Embryophyta</taxon>
        <taxon>Tracheophyta</taxon>
        <taxon>Spermatophyta</taxon>
        <taxon>Magnoliopsida</taxon>
        <taxon>eudicotyledons</taxon>
        <taxon>Gunneridae</taxon>
        <taxon>Pentapetalae</taxon>
        <taxon>rosids</taxon>
        <taxon>malvids</taxon>
        <taxon>Brassicales</taxon>
        <taxon>Brassicaceae</taxon>
        <taxon>Coluteocarpeae</taxon>
        <taxon>Microthlaspi</taxon>
    </lineage>
</organism>
<sequence length="100" mass="11468">MEVAKGNVERLEGDMEKACGSRKLEFQCLDGQRVMKARKGNIQVMTSQGEKIIKEVFLVPDLLLKRQRLQVQGSNLELDRNSIKGECWNIIEFVLTLDLF</sequence>
<gene>
    <name evidence="1" type="ORF">MERR_LOCUS16167</name>
</gene>
<proteinExistence type="predicted"/>
<protein>
    <submittedName>
        <fullName evidence="1">Uncharacterized protein</fullName>
    </submittedName>
</protein>
<name>A0A6D2IV45_9BRAS</name>
<evidence type="ECO:0000313" key="2">
    <source>
        <dbReference type="Proteomes" id="UP000467841"/>
    </source>
</evidence>
<dbReference type="EMBL" id="CACVBM020001074">
    <property type="protein sequence ID" value="CAA7028932.1"/>
    <property type="molecule type" value="Genomic_DNA"/>
</dbReference>
<reference evidence="1" key="1">
    <citation type="submission" date="2020-01" db="EMBL/GenBank/DDBJ databases">
        <authorList>
            <person name="Mishra B."/>
        </authorList>
    </citation>
    <scope>NUCLEOTIDE SEQUENCE [LARGE SCALE GENOMIC DNA]</scope>
</reference>
<accession>A0A6D2IV45</accession>
<evidence type="ECO:0000313" key="1">
    <source>
        <dbReference type="EMBL" id="CAA7028932.1"/>
    </source>
</evidence>